<evidence type="ECO:0000259" key="1">
    <source>
        <dbReference type="Pfam" id="PF22936"/>
    </source>
</evidence>
<proteinExistence type="predicted"/>
<dbReference type="Pfam" id="PF22936">
    <property type="entry name" value="Pol_BBD"/>
    <property type="match status" value="1"/>
</dbReference>
<dbReference type="InterPro" id="IPR054722">
    <property type="entry name" value="PolX-like_BBD"/>
</dbReference>
<accession>A0ABQ5CZV5</accession>
<sequence>MDHVAKVTLDQLLSEQIHGNIVKALGGKGRRKENNPSKEVLFTKADEPLPPLPKLTGADPSGASKSLISLSDLTANMADLTLNTAFKKKSLNKLKGQSTSKSTPVRTARISKTFGECKYCGSNKHHLDDYEFYPGCEICGSIAHEIDDCPKNLETAGNKGLLSSNQNLLKSGSQKELICVKMSVQDYLKRSIWYLDSGCSRHMTGVKQYMHRYSKEPCHKVVFGDDSLGDTEGYGSVNCNGITFTRVAYGTIFNQNDEVVLIAPKIRDAYIRDMSSFNKESNACFLANASPRVNWLWHKRLSHLNFKNINNPCKTQPCSRLLTTKPVQR</sequence>
<protein>
    <recommendedName>
        <fullName evidence="1">Retrovirus-related Pol polyprotein from transposon TNT 1-94-like beta-barrel domain-containing protein</fullName>
    </recommendedName>
</protein>
<evidence type="ECO:0000313" key="3">
    <source>
        <dbReference type="Proteomes" id="UP001151760"/>
    </source>
</evidence>
<keyword evidence="3" id="KW-1185">Reference proteome</keyword>
<evidence type="ECO:0000313" key="2">
    <source>
        <dbReference type="EMBL" id="GJT32077.1"/>
    </source>
</evidence>
<organism evidence="2 3">
    <name type="scientific">Tanacetum coccineum</name>
    <dbReference type="NCBI Taxonomy" id="301880"/>
    <lineage>
        <taxon>Eukaryota</taxon>
        <taxon>Viridiplantae</taxon>
        <taxon>Streptophyta</taxon>
        <taxon>Embryophyta</taxon>
        <taxon>Tracheophyta</taxon>
        <taxon>Spermatophyta</taxon>
        <taxon>Magnoliopsida</taxon>
        <taxon>eudicotyledons</taxon>
        <taxon>Gunneridae</taxon>
        <taxon>Pentapetalae</taxon>
        <taxon>asterids</taxon>
        <taxon>campanulids</taxon>
        <taxon>Asterales</taxon>
        <taxon>Asteraceae</taxon>
        <taxon>Asteroideae</taxon>
        <taxon>Anthemideae</taxon>
        <taxon>Anthemidinae</taxon>
        <taxon>Tanacetum</taxon>
    </lineage>
</organism>
<dbReference type="EMBL" id="BQNB010014760">
    <property type="protein sequence ID" value="GJT32077.1"/>
    <property type="molecule type" value="Genomic_DNA"/>
</dbReference>
<comment type="caution">
    <text evidence="2">The sequence shown here is derived from an EMBL/GenBank/DDBJ whole genome shotgun (WGS) entry which is preliminary data.</text>
</comment>
<reference evidence="2" key="1">
    <citation type="journal article" date="2022" name="Int. J. Mol. Sci.">
        <title>Draft Genome of Tanacetum Coccineum: Genomic Comparison of Closely Related Tanacetum-Family Plants.</title>
        <authorList>
            <person name="Yamashiro T."/>
            <person name="Shiraishi A."/>
            <person name="Nakayama K."/>
            <person name="Satake H."/>
        </authorList>
    </citation>
    <scope>NUCLEOTIDE SEQUENCE</scope>
</reference>
<name>A0ABQ5CZV5_9ASTR</name>
<reference evidence="2" key="2">
    <citation type="submission" date="2022-01" db="EMBL/GenBank/DDBJ databases">
        <authorList>
            <person name="Yamashiro T."/>
            <person name="Shiraishi A."/>
            <person name="Satake H."/>
            <person name="Nakayama K."/>
        </authorList>
    </citation>
    <scope>NUCLEOTIDE SEQUENCE</scope>
</reference>
<gene>
    <name evidence="2" type="ORF">Tco_0922496</name>
</gene>
<dbReference type="Proteomes" id="UP001151760">
    <property type="component" value="Unassembled WGS sequence"/>
</dbReference>
<feature type="domain" description="Retrovirus-related Pol polyprotein from transposon TNT 1-94-like beta-barrel" evidence="1">
    <location>
        <begin position="193"/>
        <end position="240"/>
    </location>
</feature>